<dbReference type="Gene3D" id="1.10.10.10">
    <property type="entry name" value="Winged helix-like DNA-binding domain superfamily/Winged helix DNA-binding domain"/>
    <property type="match status" value="1"/>
</dbReference>
<dbReference type="SMART" id="SM00849">
    <property type="entry name" value="Lactamase_B"/>
    <property type="match status" value="1"/>
</dbReference>
<dbReference type="PANTHER" id="PTHR23131">
    <property type="entry name" value="ENDORIBONUCLEASE LACTB2"/>
    <property type="match status" value="1"/>
</dbReference>
<reference evidence="2 3" key="1">
    <citation type="submission" date="2019-02" db="EMBL/GenBank/DDBJ databases">
        <title>Haloarcula mannanilyticum sp. nov., a mannan degrading haloarchaeon isolated from commercial salt.</title>
        <authorList>
            <person name="Enomoto S."/>
            <person name="Shimane Y."/>
            <person name="Kamekura M."/>
            <person name="Ito T."/>
            <person name="Moriya O."/>
            <person name="Ihara K."/>
            <person name="Takahashi-Ando N."/>
            <person name="Fukushima Y."/>
            <person name="Yoshida Y."/>
            <person name="Usama R."/>
            <person name="Takai K."/>
            <person name="Minegishi H."/>
        </authorList>
    </citation>
    <scope>NUCLEOTIDE SEQUENCE [LARGE SCALE GENOMIC DNA]</scope>
    <source>
        <strain evidence="2 3">MD130-1</strain>
    </source>
</reference>
<dbReference type="Gene3D" id="3.60.15.10">
    <property type="entry name" value="Ribonuclease Z/Hydroxyacylglutathione hydrolase-like"/>
    <property type="match status" value="1"/>
</dbReference>
<protein>
    <submittedName>
        <fullName evidence="2">MBL fold hydrolase</fullName>
    </submittedName>
</protein>
<dbReference type="RefSeq" id="WP_137684520.1">
    <property type="nucleotide sequence ID" value="NZ_BIXZ01000005.1"/>
</dbReference>
<evidence type="ECO:0000313" key="2">
    <source>
        <dbReference type="EMBL" id="GCF14978.1"/>
    </source>
</evidence>
<keyword evidence="3" id="KW-1185">Reference proteome</keyword>
<dbReference type="EMBL" id="BIXZ01000005">
    <property type="protein sequence ID" value="GCF14978.1"/>
    <property type="molecule type" value="Genomic_DNA"/>
</dbReference>
<dbReference type="InterPro" id="IPR036866">
    <property type="entry name" value="RibonucZ/Hydroxyglut_hydro"/>
</dbReference>
<gene>
    <name evidence="2" type="ORF">Harman_29130</name>
</gene>
<dbReference type="InterPro" id="IPR050662">
    <property type="entry name" value="Sec-metab_biosynth-thioest"/>
</dbReference>
<dbReference type="SUPFAM" id="SSF56281">
    <property type="entry name" value="Metallo-hydrolase/oxidoreductase"/>
    <property type="match status" value="1"/>
</dbReference>
<proteinExistence type="predicted"/>
<keyword evidence="2" id="KW-0378">Hydrolase</keyword>
<dbReference type="Pfam" id="PF00753">
    <property type="entry name" value="Lactamase_B"/>
    <property type="match status" value="1"/>
</dbReference>
<accession>A0A4C2EKD0</accession>
<dbReference type="Proteomes" id="UP000304382">
    <property type="component" value="Unassembled WGS sequence"/>
</dbReference>
<dbReference type="OrthoDB" id="6433at2157"/>
<sequence length="261" mass="27753">MDWQRADVSVPTRAPTDSTAAYVCGDEAALLVDPADTSDALDTLLSGCTLAHIALTHHHPDHVGAVAHYARETNATVWARRGRAAAFESATRISPDKLFSEGTAIPTDAGPVTVLDTPGHAPEHVAFATDGPVVTGDLAVAEGSVVVGAPEGDVRAYLTSLRRLHARNPDVLLPSHGPRIEHPRETCARLIGHRLERERRVRRAIDDGASTLDEILDAAYEKDLSGVRDLARATVLAHIEKLAVEGSVSWDGERATPNSAG</sequence>
<dbReference type="InterPro" id="IPR036388">
    <property type="entry name" value="WH-like_DNA-bd_sf"/>
</dbReference>
<organism evidence="2 3">
    <name type="scientific">Haloarcula mannanilytica</name>
    <dbReference type="NCBI Taxonomy" id="2509225"/>
    <lineage>
        <taxon>Archaea</taxon>
        <taxon>Methanobacteriati</taxon>
        <taxon>Methanobacteriota</taxon>
        <taxon>Stenosarchaea group</taxon>
        <taxon>Halobacteria</taxon>
        <taxon>Halobacteriales</taxon>
        <taxon>Haloarculaceae</taxon>
        <taxon>Haloarcula</taxon>
    </lineage>
</organism>
<name>A0A4C2EKD0_9EURY</name>
<evidence type="ECO:0000313" key="3">
    <source>
        <dbReference type="Proteomes" id="UP000304382"/>
    </source>
</evidence>
<dbReference type="GO" id="GO:0016787">
    <property type="term" value="F:hydrolase activity"/>
    <property type="evidence" value="ECO:0007669"/>
    <property type="project" value="UniProtKB-KW"/>
</dbReference>
<evidence type="ECO:0000259" key="1">
    <source>
        <dbReference type="SMART" id="SM00849"/>
    </source>
</evidence>
<comment type="caution">
    <text evidence="2">The sequence shown here is derived from an EMBL/GenBank/DDBJ whole genome shotgun (WGS) entry which is preliminary data.</text>
</comment>
<dbReference type="PANTHER" id="PTHR23131:SF0">
    <property type="entry name" value="ENDORIBONUCLEASE LACTB2"/>
    <property type="match status" value="1"/>
</dbReference>
<dbReference type="AlphaFoldDB" id="A0A4C2EKD0"/>
<feature type="domain" description="Metallo-beta-lactamase" evidence="1">
    <location>
        <begin position="17"/>
        <end position="176"/>
    </location>
</feature>
<dbReference type="InterPro" id="IPR001279">
    <property type="entry name" value="Metallo-B-lactamas"/>
</dbReference>